<protein>
    <submittedName>
        <fullName evidence="2">Uncharacterized protein</fullName>
    </submittedName>
</protein>
<accession>A0ABD0P8Z3</accession>
<proteinExistence type="predicted"/>
<dbReference type="EMBL" id="JAMKFB020000017">
    <property type="protein sequence ID" value="KAL0169486.1"/>
    <property type="molecule type" value="Genomic_DNA"/>
</dbReference>
<feature type="region of interest" description="Disordered" evidence="1">
    <location>
        <begin position="48"/>
        <end position="67"/>
    </location>
</feature>
<feature type="compositionally biased region" description="Polar residues" evidence="1">
    <location>
        <begin position="52"/>
        <end position="67"/>
    </location>
</feature>
<gene>
    <name evidence="2" type="ORF">M9458_034082</name>
</gene>
<reference evidence="2 3" key="1">
    <citation type="submission" date="2024-05" db="EMBL/GenBank/DDBJ databases">
        <title>Genome sequencing and assembly of Indian major carp, Cirrhinus mrigala (Hamilton, 1822).</title>
        <authorList>
            <person name="Mohindra V."/>
            <person name="Chowdhury L.M."/>
            <person name="Lal K."/>
            <person name="Jena J.K."/>
        </authorList>
    </citation>
    <scope>NUCLEOTIDE SEQUENCE [LARGE SCALE GENOMIC DNA]</scope>
    <source>
        <strain evidence="2">CM1030</strain>
        <tissue evidence="2">Blood</tissue>
    </source>
</reference>
<feature type="region of interest" description="Disordered" evidence="1">
    <location>
        <begin position="117"/>
        <end position="137"/>
    </location>
</feature>
<dbReference type="AlphaFoldDB" id="A0ABD0P8Z3"/>
<evidence type="ECO:0000313" key="3">
    <source>
        <dbReference type="Proteomes" id="UP001529510"/>
    </source>
</evidence>
<feature type="compositionally biased region" description="Basic and acidic residues" evidence="1">
    <location>
        <begin position="128"/>
        <end position="137"/>
    </location>
</feature>
<name>A0ABD0P8Z3_CIRMR</name>
<feature type="compositionally biased region" description="Polar residues" evidence="1">
    <location>
        <begin position="118"/>
        <end position="127"/>
    </location>
</feature>
<sequence length="137" mass="15288">MRHLLDNLQEDLQSPPSATITSNSPAICQMLPSDDVDDLLHKVFNEDRGQSEDISSAVASTPVNQSRAGLEEVDVEFSHNEGEIFLNDNEHLNPRNTEDDNEMSEQVDELGKIMAESLNVSESQQEQTRGDISDDEF</sequence>
<keyword evidence="3" id="KW-1185">Reference proteome</keyword>
<dbReference type="Proteomes" id="UP001529510">
    <property type="component" value="Unassembled WGS sequence"/>
</dbReference>
<comment type="caution">
    <text evidence="2">The sequence shown here is derived from an EMBL/GenBank/DDBJ whole genome shotgun (WGS) entry which is preliminary data.</text>
</comment>
<evidence type="ECO:0000313" key="2">
    <source>
        <dbReference type="EMBL" id="KAL0169486.1"/>
    </source>
</evidence>
<feature type="compositionally biased region" description="Polar residues" evidence="1">
    <location>
        <begin position="10"/>
        <end position="23"/>
    </location>
</feature>
<evidence type="ECO:0000256" key="1">
    <source>
        <dbReference type="SAM" id="MobiDB-lite"/>
    </source>
</evidence>
<organism evidence="2 3">
    <name type="scientific">Cirrhinus mrigala</name>
    <name type="common">Mrigala</name>
    <dbReference type="NCBI Taxonomy" id="683832"/>
    <lineage>
        <taxon>Eukaryota</taxon>
        <taxon>Metazoa</taxon>
        <taxon>Chordata</taxon>
        <taxon>Craniata</taxon>
        <taxon>Vertebrata</taxon>
        <taxon>Euteleostomi</taxon>
        <taxon>Actinopterygii</taxon>
        <taxon>Neopterygii</taxon>
        <taxon>Teleostei</taxon>
        <taxon>Ostariophysi</taxon>
        <taxon>Cypriniformes</taxon>
        <taxon>Cyprinidae</taxon>
        <taxon>Labeoninae</taxon>
        <taxon>Labeonini</taxon>
        <taxon>Cirrhinus</taxon>
    </lineage>
</organism>
<feature type="region of interest" description="Disordered" evidence="1">
    <location>
        <begin position="1"/>
        <end position="23"/>
    </location>
</feature>